<dbReference type="InterPro" id="IPR015889">
    <property type="entry name" value="Intradiol_dOase_core"/>
</dbReference>
<dbReference type="EMBL" id="LKCW01000042">
    <property type="protein sequence ID" value="KPM42797.1"/>
    <property type="molecule type" value="Genomic_DNA"/>
</dbReference>
<evidence type="ECO:0000256" key="1">
    <source>
        <dbReference type="SAM" id="MobiDB-lite"/>
    </source>
</evidence>
<dbReference type="GO" id="GO:0016702">
    <property type="term" value="F:oxidoreductase activity, acting on single donors with incorporation of molecular oxygen, incorporation of two atoms of oxygen"/>
    <property type="evidence" value="ECO:0007669"/>
    <property type="project" value="InterPro"/>
</dbReference>
<dbReference type="AlphaFoldDB" id="A0A0P7BHE4"/>
<feature type="region of interest" description="Disordered" evidence="1">
    <location>
        <begin position="345"/>
        <end position="373"/>
    </location>
</feature>
<organism evidence="2 3">
    <name type="scientific">Neonectria ditissima</name>
    <dbReference type="NCBI Taxonomy" id="78410"/>
    <lineage>
        <taxon>Eukaryota</taxon>
        <taxon>Fungi</taxon>
        <taxon>Dikarya</taxon>
        <taxon>Ascomycota</taxon>
        <taxon>Pezizomycotina</taxon>
        <taxon>Sordariomycetes</taxon>
        <taxon>Hypocreomycetidae</taxon>
        <taxon>Hypocreales</taxon>
        <taxon>Nectriaceae</taxon>
        <taxon>Neonectria</taxon>
    </lineage>
</organism>
<evidence type="ECO:0000313" key="3">
    <source>
        <dbReference type="Proteomes" id="UP000050424"/>
    </source>
</evidence>
<accession>A0A0P7BHE4</accession>
<gene>
    <name evidence="2" type="ORF">AK830_g3730</name>
</gene>
<keyword evidence="3" id="KW-1185">Reference proteome</keyword>
<name>A0A0P7BHE4_9HYPO</name>
<protein>
    <recommendedName>
        <fullName evidence="4">Intradiol ring-cleavage dioxygenases domain-containing protein</fullName>
    </recommendedName>
</protein>
<dbReference type="PANTHER" id="PTHR34315:SF9">
    <property type="entry name" value="INTRADIOL RING-CLEAVAGE DIOXYGENASES DOMAIN-CONTAINING PROTEIN-RELATED"/>
    <property type="match status" value="1"/>
</dbReference>
<dbReference type="OrthoDB" id="121380at2759"/>
<reference evidence="2 3" key="1">
    <citation type="submission" date="2015-09" db="EMBL/GenBank/DDBJ databases">
        <title>Draft genome of a European isolate of the apple canker pathogen Neonectria ditissima.</title>
        <authorList>
            <person name="Gomez-Cortecero A."/>
            <person name="Harrison R.J."/>
            <person name="Armitage A.D."/>
        </authorList>
    </citation>
    <scope>NUCLEOTIDE SEQUENCE [LARGE SCALE GENOMIC DNA]</scope>
    <source>
        <strain evidence="2 3">R09/05</strain>
    </source>
</reference>
<comment type="caution">
    <text evidence="2">The sequence shown here is derived from an EMBL/GenBank/DDBJ whole genome shotgun (WGS) entry which is preliminary data.</text>
</comment>
<evidence type="ECO:0000313" key="2">
    <source>
        <dbReference type="EMBL" id="KPM42797.1"/>
    </source>
</evidence>
<dbReference type="Proteomes" id="UP000050424">
    <property type="component" value="Unassembled WGS sequence"/>
</dbReference>
<dbReference type="Gene3D" id="2.60.130.10">
    <property type="entry name" value="Aromatic compound dioxygenase"/>
    <property type="match status" value="1"/>
</dbReference>
<feature type="compositionally biased region" description="Polar residues" evidence="1">
    <location>
        <begin position="359"/>
        <end position="373"/>
    </location>
</feature>
<dbReference type="PANTHER" id="PTHR34315">
    <property type="match status" value="1"/>
</dbReference>
<dbReference type="GO" id="GO:0005506">
    <property type="term" value="F:iron ion binding"/>
    <property type="evidence" value="ECO:0007669"/>
    <property type="project" value="InterPro"/>
</dbReference>
<dbReference type="CDD" id="cd03457">
    <property type="entry name" value="intradiol_dioxygenase_like"/>
    <property type="match status" value="1"/>
</dbReference>
<dbReference type="STRING" id="78410.A0A0P7BHE4"/>
<sequence>MVNYFTITKLVTVGLAGLSQGHPGHHEEHALTGLAKREFLSQSRRSLDSCAAHLEKRGTLRKAEAHRRAIVAEHKRNLMKKGKAIEARDTDTVLNTDHQSNLTGITVDTDSNVFFGNSTCILSPEGEIGPFWVKGELVRQDIVDSEPGVVNYMHAQFIDVNTCEPIPDLYWDVWNCNSTGVYSGVQDDSNGNGDDASNLDKTALRGVQRTDDDGVAVFKSLFPGHYSGRATHVHVVAHVNATQLPNNTLTGGSVSHIGQLFFDQDLITEVEATYPYNTSDVDITLNSADRVFGIETTNSDSDPVFQYVMLGDDVSDGIFSWLTVGIDTTASYSASYAALLTANGGVSNSDSESGGDEGTTPSGSFAGTPTPST</sequence>
<dbReference type="SUPFAM" id="SSF49482">
    <property type="entry name" value="Aromatic compound dioxygenase"/>
    <property type="match status" value="1"/>
</dbReference>
<proteinExistence type="predicted"/>
<evidence type="ECO:0008006" key="4">
    <source>
        <dbReference type="Google" id="ProtNLM"/>
    </source>
</evidence>